<dbReference type="STRING" id="237561.A0A1D8PTJ0"/>
<dbReference type="GO" id="GO:0005634">
    <property type="term" value="C:nucleus"/>
    <property type="evidence" value="ECO:0000314"/>
    <property type="project" value="CGD"/>
</dbReference>
<feature type="region of interest" description="Disordered" evidence="12">
    <location>
        <begin position="153"/>
        <end position="183"/>
    </location>
</feature>
<dbReference type="CDD" id="cd17998">
    <property type="entry name" value="DEXHc_SMARCAD1"/>
    <property type="match status" value="1"/>
</dbReference>
<keyword evidence="5" id="KW-0378">Hydrolase</keyword>
<proteinExistence type="inferred from homology"/>
<dbReference type="EC" id="3.6.4.12" evidence="3"/>
<dbReference type="InterPro" id="IPR014001">
    <property type="entry name" value="Helicase_ATP-bd"/>
</dbReference>
<dbReference type="GO" id="GO:0000775">
    <property type="term" value="C:chromosome, centromeric region"/>
    <property type="evidence" value="ECO:0007669"/>
    <property type="project" value="EnsemblFungi"/>
</dbReference>
<dbReference type="PANTHER" id="PTHR10799">
    <property type="entry name" value="SNF2/RAD54 HELICASE FAMILY"/>
    <property type="match status" value="1"/>
</dbReference>
<feature type="coiled-coil region" evidence="11">
    <location>
        <begin position="118"/>
        <end position="145"/>
    </location>
</feature>
<dbReference type="InterPro" id="IPR049730">
    <property type="entry name" value="SNF2/RAD54-like_C"/>
</dbReference>
<dbReference type="GO" id="GO:0140658">
    <property type="term" value="F:ATP-dependent chromatin remodeler activity"/>
    <property type="evidence" value="ECO:0000314"/>
    <property type="project" value="CGD"/>
</dbReference>
<evidence type="ECO:0000256" key="12">
    <source>
        <dbReference type="SAM" id="MobiDB-lite"/>
    </source>
</evidence>
<comment type="similarity">
    <text evidence="2">Belongs to the SNF2/RAD54 helicase family.</text>
</comment>
<dbReference type="eggNOG" id="KOG0389">
    <property type="taxonomic scope" value="Eukaryota"/>
</dbReference>
<evidence type="ECO:0000256" key="8">
    <source>
        <dbReference type="ARBA" id="ARBA00022853"/>
    </source>
</evidence>
<organism evidence="16 17">
    <name type="scientific">Candida albicans (strain SC5314 / ATCC MYA-2876)</name>
    <name type="common">Yeast</name>
    <dbReference type="NCBI Taxonomy" id="237561"/>
    <lineage>
        <taxon>Eukaryota</taxon>
        <taxon>Fungi</taxon>
        <taxon>Dikarya</taxon>
        <taxon>Ascomycota</taxon>
        <taxon>Saccharomycotina</taxon>
        <taxon>Pichiomycetes</taxon>
        <taxon>Debaryomycetaceae</taxon>
        <taxon>Candida/Lodderomyces clade</taxon>
        <taxon>Candida</taxon>
    </lineage>
</organism>
<dbReference type="InterPro" id="IPR038718">
    <property type="entry name" value="SNF2-like_sf"/>
</dbReference>
<keyword evidence="11" id="KW-0175">Coiled coil</keyword>
<reference evidence="16 17" key="1">
    <citation type="journal article" date="2004" name="Proc. Natl. Acad. Sci. U.S.A.">
        <title>The diploid genome sequence of Candida albicans.</title>
        <authorList>
            <person name="Jones T."/>
            <person name="Federspiel N.A."/>
            <person name="Chibana H."/>
            <person name="Dungan J."/>
            <person name="Kalman S."/>
            <person name="Magee B.B."/>
            <person name="Newport G."/>
            <person name="Thorstenson Y.R."/>
            <person name="Agabian N."/>
            <person name="Magee P.T."/>
            <person name="Davis R.W."/>
            <person name="Scherer S."/>
        </authorList>
    </citation>
    <scope>NUCLEOTIDE SEQUENCE [LARGE SCALE GENOMIC DNA]</scope>
    <source>
        <strain evidence="17">SC5314 / ATCC MYA-2876</strain>
    </source>
</reference>
<feature type="compositionally biased region" description="Acidic residues" evidence="12">
    <location>
        <begin position="357"/>
        <end position="389"/>
    </location>
</feature>
<dbReference type="CDD" id="cd18793">
    <property type="entry name" value="SF2_C_SNF"/>
    <property type="match status" value="1"/>
</dbReference>
<name>A0A1D8PTJ0_CANAL</name>
<evidence type="ECO:0000256" key="1">
    <source>
        <dbReference type="ARBA" id="ARBA00004123"/>
    </source>
</evidence>
<dbReference type="InterPro" id="IPR000330">
    <property type="entry name" value="SNF2_N"/>
</dbReference>
<dbReference type="Pfam" id="PF00176">
    <property type="entry name" value="SNF2-rel_dom"/>
    <property type="match status" value="1"/>
</dbReference>
<dbReference type="SUPFAM" id="SSF52540">
    <property type="entry name" value="P-loop containing nucleoside triphosphate hydrolases"/>
    <property type="match status" value="2"/>
</dbReference>
<evidence type="ECO:0000256" key="7">
    <source>
        <dbReference type="ARBA" id="ARBA00022840"/>
    </source>
</evidence>
<dbReference type="GO" id="GO:0000785">
    <property type="term" value="C:chromatin"/>
    <property type="evidence" value="ECO:0000318"/>
    <property type="project" value="GO_Central"/>
</dbReference>
<evidence type="ECO:0000256" key="10">
    <source>
        <dbReference type="ARBA" id="ARBA00023242"/>
    </source>
</evidence>
<feature type="domain" description="Helicase ATP-binding" evidence="13">
    <location>
        <begin position="574"/>
        <end position="741"/>
    </location>
</feature>
<evidence type="ECO:0000313" key="15">
    <source>
        <dbReference type="CGD" id="CAL0000192125"/>
    </source>
</evidence>
<evidence type="ECO:0000259" key="14">
    <source>
        <dbReference type="PROSITE" id="PS51194"/>
    </source>
</evidence>
<dbReference type="GO" id="GO:0003677">
    <property type="term" value="F:DNA binding"/>
    <property type="evidence" value="ECO:0000318"/>
    <property type="project" value="GO_Central"/>
</dbReference>
<dbReference type="GO" id="GO:1990918">
    <property type="term" value="P:double-strand break repair involved in meiotic recombination"/>
    <property type="evidence" value="ECO:0007669"/>
    <property type="project" value="EnsemblFungi"/>
</dbReference>
<evidence type="ECO:0000313" key="17">
    <source>
        <dbReference type="Proteomes" id="UP000000559"/>
    </source>
</evidence>
<dbReference type="GO" id="GO:0003682">
    <property type="term" value="F:chromatin binding"/>
    <property type="evidence" value="ECO:0000314"/>
    <property type="project" value="CGD"/>
</dbReference>
<dbReference type="KEGG" id="cal:CAALFM_CR07600WA"/>
<reference evidence="16 17" key="3">
    <citation type="journal article" date="2013" name="Genome Biol.">
        <title>Assembly of a phased diploid Candida albicans genome facilitates allele-specific measurements and provides a simple model for repeat and indel structure.</title>
        <authorList>
            <person name="Muzzey D."/>
            <person name="Schwartz K."/>
            <person name="Weissman J.S."/>
            <person name="Sherlock G."/>
        </authorList>
    </citation>
    <scope>NUCLEOTIDE SEQUENCE [LARGE SCALE GENOMIC DNA]</scope>
    <source>
        <strain evidence="17">SC5314 / ATCC MYA-2876</strain>
    </source>
</reference>
<feature type="compositionally biased region" description="Basic and acidic residues" evidence="12">
    <location>
        <begin position="195"/>
        <end position="208"/>
    </location>
</feature>
<keyword evidence="7" id="KW-0067">ATP-binding</keyword>
<evidence type="ECO:0000256" key="2">
    <source>
        <dbReference type="ARBA" id="ARBA00007025"/>
    </source>
</evidence>
<feature type="region of interest" description="Disordered" evidence="12">
    <location>
        <begin position="1"/>
        <end position="56"/>
    </location>
</feature>
<feature type="region of interest" description="Disordered" evidence="12">
    <location>
        <begin position="195"/>
        <end position="229"/>
    </location>
</feature>
<dbReference type="SMART" id="SM00487">
    <property type="entry name" value="DEXDc"/>
    <property type="match status" value="1"/>
</dbReference>
<dbReference type="GeneID" id="3644849"/>
<sequence>MSWFRRNKPTEESSTADPNTTPSKKNRVQVPSSSPITINSSPTKESTIQQPSLASKLISNEKERELEFKRQKIRQHKDFPLIRKKFNYLSESDILKAFVKCKGNARDINKYLETNFDRNEYLRKENEQRQKIIQQQEEMREKNRQLRFQQLVEQTSKSSTPEVERGIITDDVSGYDEEDESPVKIKKGRATVKIDDMSPTKPNARESTKVSIKSKKSISDKYNRQSTLDKYARQFKPDQTSRLESLPKKRRLVRLSSLEDSSTPSSRSISPIPAPVGLAARFSYRESNTPNPPSDQPDVIEIGDTEEEAEPEDELEMLERKILENRKKRRQNQVQQPKQDKQNQRKPSSTKAIINLSDDENEDIEELLDDDEEDGDSDSLDEAEDDEMDTGYTSIDQKVLEFINSAPIEDLSDICGIEPSVAEIVISQRPFHSLDVIAENDFPLTDADAAKSKRKKKKLGLKMIETTEGNLKGYKAVDSLIKQCAEYGDRLTEQMKSWGVSLTTEQGELDMVDLDPIEEQEVVDLDKEDDDFDEDIIMVKKRYLTMKYIKDKPALLADDVTLNNYQQVGINWLNLLYQNKLSCILADEMGLGKTCQVIAFMAHLKQVGERGPHLVVVPASTIENWLREFNKFCPDLSVRAYYGSQAEREELRYELSNDDEFEVLVTTYTLACGSPADAKFLKSQNFNVIVYDEGHLLKNSTSERYNKLMRLKGNFRLLLTGTPLQNNLKELVSLLSFMLPQLFNEKREELSSIFNQKSGTVTKENDHNPLLAQQAIKNAKTMMAPFVLRRRKDQVLQHLPPKISQVVHCTMTKDQKRLYLDHFNNGKYVSSERQRRRTLPPETVAKLNREDPIPTSSNVLMELRKAALHPLLFRVIFDDSKLQEMSKAIMMEPEYATANQTYIFEDMQVMSDFELDRLCTQFPKTLSKWKLGDEKFLDSGKVIELGKILQHIIDNKGEKVLIFSLFTQVLDILERVLSIFNYKFARLDGNTPVQERQDLIDLFNQDDKIHIFLISTKAGGVGINLVAANHVIMFDQSFNPHEDKQAEDRAHRVGQTKEVKVYRLISDETIEKNIFSVARNKLELDEKISTLESIVYS</sequence>
<keyword evidence="10" id="KW-0539">Nucleus</keyword>
<keyword evidence="9" id="KW-0238">DNA-binding</keyword>
<keyword evidence="6" id="KW-0347">Helicase</keyword>
<dbReference type="GO" id="GO:0031507">
    <property type="term" value="P:heterochromatin formation"/>
    <property type="evidence" value="ECO:0000318"/>
    <property type="project" value="GO_Central"/>
</dbReference>
<dbReference type="GO" id="GO:0031496">
    <property type="term" value="P:positive regulation of mating type switching"/>
    <property type="evidence" value="ECO:0000314"/>
    <property type="project" value="CGD"/>
</dbReference>
<feature type="region of interest" description="Disordered" evidence="12">
    <location>
        <begin position="280"/>
        <end position="300"/>
    </location>
</feature>
<dbReference type="GO" id="GO:0030466">
    <property type="term" value="P:silent mating-type cassette heterochromatin formation"/>
    <property type="evidence" value="ECO:0007669"/>
    <property type="project" value="EnsemblFungi"/>
</dbReference>
<dbReference type="GO" id="GO:0033120">
    <property type="term" value="P:positive regulation of RNA splicing"/>
    <property type="evidence" value="ECO:0007669"/>
    <property type="project" value="EnsemblFungi"/>
</dbReference>
<dbReference type="GO" id="GO:0042802">
    <property type="term" value="F:identical protein binding"/>
    <property type="evidence" value="ECO:0007669"/>
    <property type="project" value="EnsemblFungi"/>
</dbReference>
<dbReference type="VEuPathDB" id="FungiDB:CR_07600W_A"/>
<feature type="domain" description="Helicase C-terminal" evidence="14">
    <location>
        <begin position="947"/>
        <end position="1095"/>
    </location>
</feature>
<dbReference type="FunCoup" id="A0A1D8PTJ0">
    <property type="interactions" value="48"/>
</dbReference>
<dbReference type="GO" id="GO:0016787">
    <property type="term" value="F:hydrolase activity"/>
    <property type="evidence" value="ECO:0007669"/>
    <property type="project" value="UniProtKB-KW"/>
</dbReference>
<dbReference type="GO" id="GO:0000122">
    <property type="term" value="P:negative regulation of transcription by RNA polymerase II"/>
    <property type="evidence" value="ECO:0007669"/>
    <property type="project" value="EnsemblFungi"/>
</dbReference>
<feature type="region of interest" description="Disordered" evidence="12">
    <location>
        <begin position="326"/>
        <end position="390"/>
    </location>
</feature>
<accession>A0A1D8PTJ0</accession>
<evidence type="ECO:0000256" key="4">
    <source>
        <dbReference type="ARBA" id="ARBA00022741"/>
    </source>
</evidence>
<evidence type="ECO:0000256" key="3">
    <source>
        <dbReference type="ARBA" id="ARBA00012551"/>
    </source>
</evidence>
<feature type="compositionally biased region" description="Low complexity" evidence="12">
    <location>
        <begin position="256"/>
        <end position="271"/>
    </location>
</feature>
<dbReference type="PROSITE" id="PS51192">
    <property type="entry name" value="HELICASE_ATP_BIND_1"/>
    <property type="match status" value="1"/>
</dbReference>
<evidence type="ECO:0000313" key="16">
    <source>
        <dbReference type="EMBL" id="AOW31452.1"/>
    </source>
</evidence>
<dbReference type="GO" id="GO:0000183">
    <property type="term" value="P:rDNA heterochromatin formation"/>
    <property type="evidence" value="ECO:0007669"/>
    <property type="project" value="EnsemblFungi"/>
</dbReference>
<dbReference type="OrthoDB" id="5857104at2759"/>
<dbReference type="Proteomes" id="UP000000559">
    <property type="component" value="Chromosome R"/>
</dbReference>
<evidence type="ECO:0000256" key="9">
    <source>
        <dbReference type="ARBA" id="ARBA00023125"/>
    </source>
</evidence>
<dbReference type="InterPro" id="IPR001650">
    <property type="entry name" value="Helicase_C-like"/>
</dbReference>
<gene>
    <name evidence="15" type="primary">FUN30</name>
    <name evidence="16" type="ordered locus">CAALFM_CR07600WA</name>
    <name evidence="15" type="ordered locus">orf19.13670</name>
</gene>
<dbReference type="GO" id="GO:0003678">
    <property type="term" value="F:DNA helicase activity"/>
    <property type="evidence" value="ECO:0007669"/>
    <property type="project" value="UniProtKB-EC"/>
</dbReference>
<evidence type="ECO:0000259" key="13">
    <source>
        <dbReference type="PROSITE" id="PS51192"/>
    </source>
</evidence>
<feature type="region of interest" description="Disordered" evidence="12">
    <location>
        <begin position="255"/>
        <end position="274"/>
    </location>
</feature>
<dbReference type="SMART" id="SM00490">
    <property type="entry name" value="HELICc"/>
    <property type="match status" value="1"/>
</dbReference>
<dbReference type="GO" id="GO:0000706">
    <property type="term" value="P:meiotic DNA double-strand break processing"/>
    <property type="evidence" value="ECO:0007669"/>
    <property type="project" value="EnsemblFungi"/>
</dbReference>
<reference evidence="16 17" key="2">
    <citation type="journal article" date="2007" name="Genome Biol.">
        <title>Assembly of the Candida albicans genome into sixteen supercontigs aligned on the eight chromosomes.</title>
        <authorList>
            <person name="van het Hoog M."/>
            <person name="Rast T.J."/>
            <person name="Martchenko M."/>
            <person name="Grindle S."/>
            <person name="Dignard D."/>
            <person name="Hogues H."/>
            <person name="Cuomo C."/>
            <person name="Berriman M."/>
            <person name="Scherer S."/>
            <person name="Magee B.B."/>
            <person name="Whiteway M."/>
            <person name="Chibana H."/>
            <person name="Nantel A."/>
            <person name="Magee P.T."/>
        </authorList>
    </citation>
    <scope>GENOME REANNOTATION</scope>
    <source>
        <strain evidence="17">SC5314 / ATCC MYA-2876</strain>
    </source>
</reference>
<dbReference type="GO" id="GO:0031934">
    <property type="term" value="C:mating-type region heterochromatin"/>
    <property type="evidence" value="ECO:0007669"/>
    <property type="project" value="EnsemblFungi"/>
</dbReference>
<dbReference type="InterPro" id="IPR027417">
    <property type="entry name" value="P-loop_NTPase"/>
</dbReference>
<comment type="subcellular location">
    <subcellularLocation>
        <location evidence="1">Nucleus</location>
    </subcellularLocation>
</comment>
<dbReference type="Gene3D" id="3.40.50.10810">
    <property type="entry name" value="Tandem AAA-ATPase domain"/>
    <property type="match status" value="1"/>
</dbReference>
<protein>
    <recommendedName>
        <fullName evidence="3">DNA helicase</fullName>
        <ecNumber evidence="3">3.6.4.12</ecNumber>
    </recommendedName>
</protein>
<feature type="compositionally biased region" description="Low complexity" evidence="12">
    <location>
        <begin position="31"/>
        <end position="43"/>
    </location>
</feature>
<evidence type="ECO:0000256" key="5">
    <source>
        <dbReference type="ARBA" id="ARBA00022801"/>
    </source>
</evidence>
<feature type="compositionally biased region" description="Polar residues" evidence="12">
    <location>
        <begin position="44"/>
        <end position="53"/>
    </location>
</feature>
<dbReference type="GO" id="GO:0031509">
    <property type="term" value="P:subtelomeric heterochromatin formation"/>
    <property type="evidence" value="ECO:0007669"/>
    <property type="project" value="EnsemblFungi"/>
</dbReference>
<dbReference type="GO" id="GO:0000729">
    <property type="term" value="P:DNA double-strand break processing"/>
    <property type="evidence" value="ECO:0000318"/>
    <property type="project" value="GO_Central"/>
</dbReference>
<dbReference type="GO" id="GO:0000781">
    <property type="term" value="C:chromosome, telomeric region"/>
    <property type="evidence" value="ECO:0007669"/>
    <property type="project" value="GOC"/>
</dbReference>
<dbReference type="GO" id="GO:0005524">
    <property type="term" value="F:ATP binding"/>
    <property type="evidence" value="ECO:0007669"/>
    <property type="project" value="UniProtKB-KW"/>
</dbReference>
<dbReference type="EMBL" id="CP017630">
    <property type="protein sequence ID" value="AOW31452.1"/>
    <property type="molecule type" value="Genomic_DNA"/>
</dbReference>
<dbReference type="InParanoid" id="A0A1D8PTJ0"/>
<dbReference type="RefSeq" id="XP_713515.2">
    <property type="nucleotide sequence ID" value="XM_708422.2"/>
</dbReference>
<evidence type="ECO:0000256" key="6">
    <source>
        <dbReference type="ARBA" id="ARBA00022806"/>
    </source>
</evidence>
<keyword evidence="8" id="KW-0156">Chromatin regulator</keyword>
<dbReference type="GO" id="GO:0140750">
    <property type="term" value="F:nucleosome array spacer activity"/>
    <property type="evidence" value="ECO:0000318"/>
    <property type="project" value="GO_Central"/>
</dbReference>
<dbReference type="Gene3D" id="3.40.50.300">
    <property type="entry name" value="P-loop containing nucleotide triphosphate hydrolases"/>
    <property type="match status" value="1"/>
</dbReference>
<dbReference type="Pfam" id="PF00271">
    <property type="entry name" value="Helicase_C"/>
    <property type="match status" value="1"/>
</dbReference>
<dbReference type="GO" id="GO:0045944">
    <property type="term" value="P:positive regulation of transcription by RNA polymerase II"/>
    <property type="evidence" value="ECO:0000318"/>
    <property type="project" value="GO_Central"/>
</dbReference>
<dbReference type="AlphaFoldDB" id="A0A1D8PTJ0"/>
<keyword evidence="4" id="KW-0547">Nucleotide-binding</keyword>
<feature type="compositionally biased region" description="Polar residues" evidence="12">
    <location>
        <begin position="12"/>
        <end position="23"/>
    </location>
</feature>
<evidence type="ECO:0000256" key="11">
    <source>
        <dbReference type="SAM" id="Coils"/>
    </source>
</evidence>
<dbReference type="CGD" id="CAL0000192125">
    <property type="gene designation" value="FUN30"/>
</dbReference>
<dbReference type="PROSITE" id="PS51194">
    <property type="entry name" value="HELICASE_CTER"/>
    <property type="match status" value="1"/>
</dbReference>
<dbReference type="SMR" id="A0A1D8PTJ0"/>
<keyword evidence="17" id="KW-1185">Reference proteome</keyword>
<dbReference type="FunFam" id="3.40.50.10810:FF:000014">
    <property type="entry name" value="SWI/SNF-related matrix-associated actin-dependent regulator of chromatin subfamily A containing DEAD/H box 1"/>
    <property type="match status" value="1"/>
</dbReference>